<keyword evidence="3" id="KW-1185">Reference proteome</keyword>
<dbReference type="EMBL" id="KK107188">
    <property type="protein sequence ID" value="EZA55733.1"/>
    <property type="molecule type" value="Genomic_DNA"/>
</dbReference>
<proteinExistence type="predicted"/>
<feature type="region of interest" description="Disordered" evidence="1">
    <location>
        <begin position="1"/>
        <end position="105"/>
    </location>
</feature>
<dbReference type="Proteomes" id="UP000053097">
    <property type="component" value="Unassembled WGS sequence"/>
</dbReference>
<dbReference type="AlphaFoldDB" id="A0A026WID9"/>
<sequence length="129" mass="14627">MPPPSARLQHNTLISSHSSATATQSFARNNPPASKSPLQRKQTLMSPSPATKSSSQNIHSNIQPLQHKQISSRPSQSPVQHINRPQSPEHEEWTEDKGTSPNTKQFLKIIMTQLRRMEKRQIYIINKTE</sequence>
<feature type="compositionally biased region" description="Basic and acidic residues" evidence="1">
    <location>
        <begin position="87"/>
        <end position="98"/>
    </location>
</feature>
<protein>
    <submittedName>
        <fullName evidence="2">Uncharacterized protein</fullName>
    </submittedName>
</protein>
<name>A0A026WID9_OOCBI</name>
<reference evidence="2 3" key="1">
    <citation type="journal article" date="2014" name="Curr. Biol.">
        <title>The genome of the clonal raider ant Cerapachys biroi.</title>
        <authorList>
            <person name="Oxley P.R."/>
            <person name="Ji L."/>
            <person name="Fetter-Pruneda I."/>
            <person name="McKenzie S.K."/>
            <person name="Li C."/>
            <person name="Hu H."/>
            <person name="Zhang G."/>
            <person name="Kronauer D.J."/>
        </authorList>
    </citation>
    <scope>NUCLEOTIDE SEQUENCE [LARGE SCALE GENOMIC DNA]</scope>
</reference>
<gene>
    <name evidence="2" type="ORF">X777_04152</name>
</gene>
<accession>A0A026WID9</accession>
<evidence type="ECO:0000313" key="3">
    <source>
        <dbReference type="Proteomes" id="UP000053097"/>
    </source>
</evidence>
<evidence type="ECO:0000313" key="2">
    <source>
        <dbReference type="EMBL" id="EZA55733.1"/>
    </source>
</evidence>
<feature type="compositionally biased region" description="Polar residues" evidence="1">
    <location>
        <begin position="8"/>
        <end position="86"/>
    </location>
</feature>
<evidence type="ECO:0000256" key="1">
    <source>
        <dbReference type="SAM" id="MobiDB-lite"/>
    </source>
</evidence>
<organism evidence="2 3">
    <name type="scientific">Ooceraea biroi</name>
    <name type="common">Clonal raider ant</name>
    <name type="synonym">Cerapachys biroi</name>
    <dbReference type="NCBI Taxonomy" id="2015173"/>
    <lineage>
        <taxon>Eukaryota</taxon>
        <taxon>Metazoa</taxon>
        <taxon>Ecdysozoa</taxon>
        <taxon>Arthropoda</taxon>
        <taxon>Hexapoda</taxon>
        <taxon>Insecta</taxon>
        <taxon>Pterygota</taxon>
        <taxon>Neoptera</taxon>
        <taxon>Endopterygota</taxon>
        <taxon>Hymenoptera</taxon>
        <taxon>Apocrita</taxon>
        <taxon>Aculeata</taxon>
        <taxon>Formicoidea</taxon>
        <taxon>Formicidae</taxon>
        <taxon>Dorylinae</taxon>
        <taxon>Ooceraea</taxon>
    </lineage>
</organism>